<dbReference type="STRING" id="56857.A0A200PPC0"/>
<feature type="domain" description="Endonuclease/exonuclease/phosphatase" evidence="1">
    <location>
        <begin position="5"/>
        <end position="204"/>
    </location>
</feature>
<evidence type="ECO:0000313" key="2">
    <source>
        <dbReference type="EMBL" id="OVA00050.1"/>
    </source>
</evidence>
<dbReference type="GO" id="GO:0004519">
    <property type="term" value="F:endonuclease activity"/>
    <property type="evidence" value="ECO:0007669"/>
    <property type="project" value="UniProtKB-KW"/>
</dbReference>
<comment type="caution">
    <text evidence="2">The sequence shown here is derived from an EMBL/GenBank/DDBJ whole genome shotgun (WGS) entry which is preliminary data.</text>
</comment>
<dbReference type="InterPro" id="IPR005135">
    <property type="entry name" value="Endo/exonuclease/phosphatase"/>
</dbReference>
<dbReference type="EMBL" id="MVGT01004381">
    <property type="protein sequence ID" value="OVA00050.1"/>
    <property type="molecule type" value="Genomic_DNA"/>
</dbReference>
<keyword evidence="2" id="KW-0540">Nuclease</keyword>
<keyword evidence="3" id="KW-1185">Reference proteome</keyword>
<dbReference type="PANTHER" id="PTHR35218">
    <property type="entry name" value="RNASE H DOMAIN-CONTAINING PROTEIN"/>
    <property type="match status" value="1"/>
</dbReference>
<evidence type="ECO:0000259" key="1">
    <source>
        <dbReference type="Pfam" id="PF03372"/>
    </source>
</evidence>
<keyword evidence="2" id="KW-0269">Exonuclease</keyword>
<dbReference type="AlphaFoldDB" id="A0A200PPC0"/>
<dbReference type="Gene3D" id="3.60.10.10">
    <property type="entry name" value="Endonuclease/exonuclease/phosphatase"/>
    <property type="match status" value="1"/>
</dbReference>
<dbReference type="GO" id="GO:0004527">
    <property type="term" value="F:exonuclease activity"/>
    <property type="evidence" value="ECO:0007669"/>
    <property type="project" value="UniProtKB-KW"/>
</dbReference>
<name>A0A200PPC0_MACCD</name>
<dbReference type="InParanoid" id="A0A200PPC0"/>
<sequence>MEILAWNCQGLNKPLTNNHLKYLSSTEHPDIIFFSETKAKDTAMANYFRKCSFNNWISIPPLGKSGGLWFAWKDGLGVEMVHHSRNMVNAIMRDGVNQTNWLLTALYGPLNKATRLEVWKFIEEIGIEVNLPWVLLGDLNVIFNHSEKCGGNAFRMDDVRDVLDFIDSSGLVDLGFCGHPYTWNNQRHGWANVRERLDRALSNPA</sequence>
<accession>A0A200PPC0</accession>
<dbReference type="OrthoDB" id="1001388at2759"/>
<dbReference type="OMA" id="ILLMVET"/>
<dbReference type="PANTHER" id="PTHR35218:SF7">
    <property type="entry name" value="ENDONUCLEASE_EXONUCLEASE_PHOSPHATASE"/>
    <property type="match status" value="1"/>
</dbReference>
<dbReference type="SUPFAM" id="SSF56219">
    <property type="entry name" value="DNase I-like"/>
    <property type="match status" value="1"/>
</dbReference>
<proteinExistence type="predicted"/>
<reference evidence="2 3" key="1">
    <citation type="journal article" date="2017" name="Mol. Plant">
        <title>The Genome of Medicinal Plant Macleaya cordata Provides New Insights into Benzylisoquinoline Alkaloids Metabolism.</title>
        <authorList>
            <person name="Liu X."/>
            <person name="Liu Y."/>
            <person name="Huang P."/>
            <person name="Ma Y."/>
            <person name="Qing Z."/>
            <person name="Tang Q."/>
            <person name="Cao H."/>
            <person name="Cheng P."/>
            <person name="Zheng Y."/>
            <person name="Yuan Z."/>
            <person name="Zhou Y."/>
            <person name="Liu J."/>
            <person name="Tang Z."/>
            <person name="Zhuo Y."/>
            <person name="Zhang Y."/>
            <person name="Yu L."/>
            <person name="Huang J."/>
            <person name="Yang P."/>
            <person name="Peng Q."/>
            <person name="Zhang J."/>
            <person name="Jiang W."/>
            <person name="Zhang Z."/>
            <person name="Lin K."/>
            <person name="Ro D.K."/>
            <person name="Chen X."/>
            <person name="Xiong X."/>
            <person name="Shang Y."/>
            <person name="Huang S."/>
            <person name="Zeng J."/>
        </authorList>
    </citation>
    <scope>NUCLEOTIDE SEQUENCE [LARGE SCALE GENOMIC DNA]</scope>
    <source>
        <strain evidence="3">cv. BLH2017</strain>
        <tissue evidence="2">Root</tissue>
    </source>
</reference>
<dbReference type="InterPro" id="IPR036691">
    <property type="entry name" value="Endo/exonu/phosph_ase_sf"/>
</dbReference>
<organism evidence="2 3">
    <name type="scientific">Macleaya cordata</name>
    <name type="common">Five-seeded plume-poppy</name>
    <name type="synonym">Bocconia cordata</name>
    <dbReference type="NCBI Taxonomy" id="56857"/>
    <lineage>
        <taxon>Eukaryota</taxon>
        <taxon>Viridiplantae</taxon>
        <taxon>Streptophyta</taxon>
        <taxon>Embryophyta</taxon>
        <taxon>Tracheophyta</taxon>
        <taxon>Spermatophyta</taxon>
        <taxon>Magnoliopsida</taxon>
        <taxon>Ranunculales</taxon>
        <taxon>Papaveraceae</taxon>
        <taxon>Papaveroideae</taxon>
        <taxon>Macleaya</taxon>
    </lineage>
</organism>
<keyword evidence="2" id="KW-0378">Hydrolase</keyword>
<evidence type="ECO:0000313" key="3">
    <source>
        <dbReference type="Proteomes" id="UP000195402"/>
    </source>
</evidence>
<protein>
    <submittedName>
        <fullName evidence="2">Endonuclease/exonuclease/phosphatase</fullName>
    </submittedName>
</protein>
<dbReference type="Proteomes" id="UP000195402">
    <property type="component" value="Unassembled WGS sequence"/>
</dbReference>
<gene>
    <name evidence="2" type="ORF">BVC80_1691g21</name>
</gene>
<keyword evidence="2" id="KW-0255">Endonuclease</keyword>
<dbReference type="Pfam" id="PF03372">
    <property type="entry name" value="Exo_endo_phos"/>
    <property type="match status" value="1"/>
</dbReference>